<dbReference type="Proteomes" id="UP000549971">
    <property type="component" value="Unassembled WGS sequence"/>
</dbReference>
<dbReference type="AlphaFoldDB" id="A0A7W9JEX2"/>
<dbReference type="PANTHER" id="PTHR35333">
    <property type="entry name" value="BETA-LACTAMASE"/>
    <property type="match status" value="1"/>
</dbReference>
<dbReference type="InterPro" id="IPR000871">
    <property type="entry name" value="Beta-lactam_class-A"/>
</dbReference>
<keyword evidence="2" id="KW-0378">Hydrolase</keyword>
<dbReference type="GO" id="GO:0030655">
    <property type="term" value="P:beta-lactam antibiotic catabolic process"/>
    <property type="evidence" value="ECO:0007669"/>
    <property type="project" value="InterPro"/>
</dbReference>
<dbReference type="InterPro" id="IPR045155">
    <property type="entry name" value="Beta-lactam_cat"/>
</dbReference>
<dbReference type="Gene3D" id="3.40.710.10">
    <property type="entry name" value="DD-peptidase/beta-lactamase superfamily"/>
    <property type="match status" value="1"/>
</dbReference>
<evidence type="ECO:0000259" key="1">
    <source>
        <dbReference type="Pfam" id="PF13354"/>
    </source>
</evidence>
<sequence>MSSPVRPPLRDSATNHLRAIFEDAGTRGWFHAISLDRPDEAISLDADAVVPMASVYKLPLVIAFAELVEGGSLDPQQPITLQPDDRTPGPTGLSIFSDPVTLSLRDLATSTMTVSDNAAADALLEVVGLDRLADLLQRAGLTGTRVRRGTADNLRELVRRTRTTDADAALAVLADNDTTDPSGVYEAANASATSARDMTTLLAKLWSGELLSTPQTAFVQRLMAQQVFTQRIASAFPHDAVRVYGKTGTFGALRHEVGIVELPGGPTVAVAALTRAARADRRLPRVDAAIGQATRYAVDRLR</sequence>
<gene>
    <name evidence="2" type="ORF">HDA39_006957</name>
</gene>
<comment type="caution">
    <text evidence="2">The sequence shown here is derived from an EMBL/GenBank/DDBJ whole genome shotgun (WGS) entry which is preliminary data.</text>
</comment>
<name>A0A7W9JEX2_9ACTN</name>
<dbReference type="Pfam" id="PF13354">
    <property type="entry name" value="Beta-lactamase2"/>
    <property type="match status" value="1"/>
</dbReference>
<dbReference type="InterPro" id="IPR012338">
    <property type="entry name" value="Beta-lactam/transpept-like"/>
</dbReference>
<dbReference type="GO" id="GO:0046677">
    <property type="term" value="P:response to antibiotic"/>
    <property type="evidence" value="ECO:0007669"/>
    <property type="project" value="InterPro"/>
</dbReference>
<evidence type="ECO:0000313" key="3">
    <source>
        <dbReference type="Proteomes" id="UP000549971"/>
    </source>
</evidence>
<dbReference type="EMBL" id="JACHMY010000001">
    <property type="protein sequence ID" value="MBB5840223.1"/>
    <property type="molecule type" value="Genomic_DNA"/>
</dbReference>
<organism evidence="2 3">
    <name type="scientific">Kribbella italica</name>
    <dbReference type="NCBI Taxonomy" id="1540520"/>
    <lineage>
        <taxon>Bacteria</taxon>
        <taxon>Bacillati</taxon>
        <taxon>Actinomycetota</taxon>
        <taxon>Actinomycetes</taxon>
        <taxon>Propionibacteriales</taxon>
        <taxon>Kribbellaceae</taxon>
        <taxon>Kribbella</taxon>
    </lineage>
</organism>
<dbReference type="RefSeq" id="WP_184802417.1">
    <property type="nucleotide sequence ID" value="NZ_JACHMY010000001.1"/>
</dbReference>
<keyword evidence="3" id="KW-1185">Reference proteome</keyword>
<dbReference type="SUPFAM" id="SSF56601">
    <property type="entry name" value="beta-lactamase/transpeptidase-like"/>
    <property type="match status" value="1"/>
</dbReference>
<proteinExistence type="predicted"/>
<evidence type="ECO:0000313" key="2">
    <source>
        <dbReference type="EMBL" id="MBB5840223.1"/>
    </source>
</evidence>
<accession>A0A7W9JEX2</accession>
<protein>
    <submittedName>
        <fullName evidence="2">Beta-lactamase class A</fullName>
        <ecNumber evidence="2">3.5.2.6</ecNumber>
    </submittedName>
</protein>
<dbReference type="EC" id="3.5.2.6" evidence="2"/>
<reference evidence="2 3" key="1">
    <citation type="submission" date="2020-08" db="EMBL/GenBank/DDBJ databases">
        <title>Sequencing the genomes of 1000 actinobacteria strains.</title>
        <authorList>
            <person name="Klenk H.-P."/>
        </authorList>
    </citation>
    <scope>NUCLEOTIDE SEQUENCE [LARGE SCALE GENOMIC DNA]</scope>
    <source>
        <strain evidence="2 3">DSM 28967</strain>
    </source>
</reference>
<feature type="domain" description="Beta-lactamase class A catalytic" evidence="1">
    <location>
        <begin position="33"/>
        <end position="274"/>
    </location>
</feature>
<dbReference type="GO" id="GO:0008800">
    <property type="term" value="F:beta-lactamase activity"/>
    <property type="evidence" value="ECO:0007669"/>
    <property type="project" value="UniProtKB-EC"/>
</dbReference>
<dbReference type="PANTHER" id="PTHR35333:SF3">
    <property type="entry name" value="BETA-LACTAMASE-TYPE TRANSPEPTIDASE FOLD CONTAINING PROTEIN"/>
    <property type="match status" value="1"/>
</dbReference>